<feature type="non-terminal residue" evidence="1">
    <location>
        <position position="1"/>
    </location>
</feature>
<sequence length="101" mass="11433">SATWADEEEEVMLQKPKAGTVWDTFDISKLAKVGSKLDYVASKKHGKGSIIGINLEDIESKVNYWNNVVVYYVLGAHPPFTVINECIQRIWAKYGWNKVAM</sequence>
<evidence type="ECO:0008006" key="2">
    <source>
        <dbReference type="Google" id="ProtNLM"/>
    </source>
</evidence>
<protein>
    <recommendedName>
        <fullName evidence="2">DUF4283 domain-containing protein</fullName>
    </recommendedName>
</protein>
<dbReference type="AlphaFoldDB" id="A0A6N2B471"/>
<reference evidence="1" key="1">
    <citation type="submission" date="2019-05" db="EMBL/GenBank/DDBJ databases">
        <title>The de novo reference genome and transcriptome assemblies of the wild tomato species Solanum chilense.</title>
        <authorList>
            <person name="Stam R."/>
            <person name="Nosenko T."/>
            <person name="Hoerger A.C."/>
            <person name="Stephan W."/>
            <person name="Seidel M.A."/>
            <person name="Kuhn J.M.M."/>
            <person name="Haberer G."/>
            <person name="Tellier A."/>
        </authorList>
    </citation>
    <scope>NUCLEOTIDE SEQUENCE</scope>
    <source>
        <tissue evidence="1">Mature leaves</tissue>
    </source>
</reference>
<name>A0A6N2B471_SOLCI</name>
<dbReference type="EMBL" id="RXGB01004615">
    <property type="protein sequence ID" value="TMW89316.1"/>
    <property type="molecule type" value="Genomic_DNA"/>
</dbReference>
<proteinExistence type="predicted"/>
<accession>A0A6N2B471</accession>
<feature type="non-terminal residue" evidence="1">
    <location>
        <position position="101"/>
    </location>
</feature>
<evidence type="ECO:0000313" key="1">
    <source>
        <dbReference type="EMBL" id="TMW89316.1"/>
    </source>
</evidence>
<organism evidence="1">
    <name type="scientific">Solanum chilense</name>
    <name type="common">Tomato</name>
    <name type="synonym">Lycopersicon chilense</name>
    <dbReference type="NCBI Taxonomy" id="4083"/>
    <lineage>
        <taxon>Eukaryota</taxon>
        <taxon>Viridiplantae</taxon>
        <taxon>Streptophyta</taxon>
        <taxon>Embryophyta</taxon>
        <taxon>Tracheophyta</taxon>
        <taxon>Spermatophyta</taxon>
        <taxon>Magnoliopsida</taxon>
        <taxon>eudicotyledons</taxon>
        <taxon>Gunneridae</taxon>
        <taxon>Pentapetalae</taxon>
        <taxon>asterids</taxon>
        <taxon>lamiids</taxon>
        <taxon>Solanales</taxon>
        <taxon>Solanaceae</taxon>
        <taxon>Solanoideae</taxon>
        <taxon>Solaneae</taxon>
        <taxon>Solanum</taxon>
        <taxon>Solanum subgen. Lycopersicon</taxon>
    </lineage>
</organism>
<gene>
    <name evidence="1" type="ORF">EJD97_017360</name>
</gene>
<comment type="caution">
    <text evidence="1">The sequence shown here is derived from an EMBL/GenBank/DDBJ whole genome shotgun (WGS) entry which is preliminary data.</text>
</comment>